<dbReference type="Proteomes" id="UP000076848">
    <property type="component" value="Unassembled WGS sequence"/>
</dbReference>
<evidence type="ECO:0000313" key="2">
    <source>
        <dbReference type="EMBL" id="SAI67138.1"/>
    </source>
</evidence>
<dbReference type="OrthoDB" id="272049at2"/>
<dbReference type="AlphaFoldDB" id="A0A157S9P9"/>
<evidence type="ECO:0000259" key="1">
    <source>
        <dbReference type="Pfam" id="PF05523"/>
    </source>
</evidence>
<evidence type="ECO:0000313" key="3">
    <source>
        <dbReference type="Proteomes" id="UP000076848"/>
    </source>
</evidence>
<accession>A0A157S9P9</accession>
<reference evidence="2 3" key="1">
    <citation type="submission" date="2016-04" db="EMBL/GenBank/DDBJ databases">
        <authorList>
            <consortium name="Pathogen Informatics"/>
        </authorList>
    </citation>
    <scope>NUCLEOTIDE SEQUENCE [LARGE SCALE GENOMIC DNA]</scope>
    <source>
        <strain evidence="2 3">H050680373</strain>
    </source>
</reference>
<dbReference type="EMBL" id="FKIF01000002">
    <property type="protein sequence ID" value="SAI67138.1"/>
    <property type="molecule type" value="Genomic_DNA"/>
</dbReference>
<dbReference type="CDD" id="cd20292">
    <property type="entry name" value="cupin_QdtA-like"/>
    <property type="match status" value="1"/>
</dbReference>
<dbReference type="InterPro" id="IPR008894">
    <property type="entry name" value="QdtA_cupin_dom"/>
</dbReference>
<feature type="domain" description="Sugar 3,4-ketoisomerase QdtA cupin" evidence="1">
    <location>
        <begin position="8"/>
        <end position="136"/>
    </location>
</feature>
<name>A0A157S9P9_9BORD</name>
<keyword evidence="3" id="KW-1185">Reference proteome</keyword>
<dbReference type="STRING" id="288768.SAMEA3906486_01344"/>
<dbReference type="Pfam" id="PF05523">
    <property type="entry name" value="FdtA"/>
    <property type="match status" value="1"/>
</dbReference>
<dbReference type="SUPFAM" id="SSF51182">
    <property type="entry name" value="RmlC-like cupins"/>
    <property type="match status" value="1"/>
</dbReference>
<dbReference type="InterPro" id="IPR014710">
    <property type="entry name" value="RmlC-like_jellyroll"/>
</dbReference>
<organism evidence="2 3">
    <name type="scientific">Bordetella ansorpii</name>
    <dbReference type="NCBI Taxonomy" id="288768"/>
    <lineage>
        <taxon>Bacteria</taxon>
        <taxon>Pseudomonadati</taxon>
        <taxon>Pseudomonadota</taxon>
        <taxon>Betaproteobacteria</taxon>
        <taxon>Burkholderiales</taxon>
        <taxon>Alcaligenaceae</taxon>
        <taxon>Bordetella</taxon>
    </lineage>
</organism>
<dbReference type="InterPro" id="IPR011051">
    <property type="entry name" value="RmlC_Cupin_sf"/>
</dbReference>
<proteinExistence type="predicted"/>
<gene>
    <name evidence="2" type="ORF">SAMEA3906486_01344</name>
</gene>
<sequence length="140" mass="15852">MTLASIDDCTLISFPRIVDPRGSLTFMEGNRHVPFEMRRVFYLYGIEPGESRGAHAHRELHQLLICVAGGFEVEVDDGRSQRLVPLSDPWVGLHVPPMIWAAQVRFQPGSVCLVLASEKYEESDYIRNYDDFLATVRGQS</sequence>
<protein>
    <submittedName>
        <fullName evidence="2">WxcM-like, C-terminal</fullName>
    </submittedName>
</protein>
<dbReference type="Gene3D" id="2.60.120.10">
    <property type="entry name" value="Jelly Rolls"/>
    <property type="match status" value="1"/>
</dbReference>
<dbReference type="RefSeq" id="WP_066124929.1">
    <property type="nucleotide sequence ID" value="NZ_FKIF01000002.1"/>
</dbReference>